<feature type="region of interest" description="Disordered" evidence="1">
    <location>
        <begin position="267"/>
        <end position="312"/>
    </location>
</feature>
<keyword evidence="3" id="KW-1185">Reference proteome</keyword>
<sequence>MAERMNGGGNGRRGGGRPSGDRGGGPRQSRGGSGRPDGRAAGGGRRRAEPGQPPGGSRNARPQRRDERAQRPPEPDLPEDIDPQMLDGAARARLRTLGKANADLVARHLVVAGQLLESDPERAYQHTQAAQRRAGRVDVVREAMALTAYATGRYAEALRELRTARRLSGLDAHRAVEADCERGLGRPERALAVVAEADISALGPTDRAELAMVASGARADLGEYEAGLLVLDGPLTRTVTDPQLVRRLALVRADRLDELGRTEEAAAVRAAVGPDPEELENEVDILELEDEPANGAASAAEAPGPGEEQEGR</sequence>
<organism evidence="2 3">
    <name type="scientific">Georgenia deserti</name>
    <dbReference type="NCBI Taxonomy" id="2093781"/>
    <lineage>
        <taxon>Bacteria</taxon>
        <taxon>Bacillati</taxon>
        <taxon>Actinomycetota</taxon>
        <taxon>Actinomycetes</taxon>
        <taxon>Micrococcales</taxon>
        <taxon>Bogoriellaceae</taxon>
        <taxon>Georgenia</taxon>
    </lineage>
</organism>
<proteinExistence type="predicted"/>
<evidence type="ECO:0008006" key="4">
    <source>
        <dbReference type="Google" id="ProtNLM"/>
    </source>
</evidence>
<reference evidence="3" key="1">
    <citation type="journal article" date="2019" name="Int. J. Syst. Evol. Microbiol.">
        <title>The Global Catalogue of Microorganisms (GCM) 10K type strain sequencing project: providing services to taxonomists for standard genome sequencing and annotation.</title>
        <authorList>
            <consortium name="The Broad Institute Genomics Platform"/>
            <consortium name="The Broad Institute Genome Sequencing Center for Infectious Disease"/>
            <person name="Wu L."/>
            <person name="Ma J."/>
        </authorList>
    </citation>
    <scope>NUCLEOTIDE SEQUENCE [LARGE SCALE GENOMIC DNA]</scope>
    <source>
        <strain evidence="3">JCM 17130</strain>
    </source>
</reference>
<dbReference type="RefSeq" id="WP_388005938.1">
    <property type="nucleotide sequence ID" value="NZ_JBHUEE010000004.1"/>
</dbReference>
<accession>A0ABW4L6A2</accession>
<protein>
    <recommendedName>
        <fullName evidence="4">Tetratricopeptide repeat protein</fullName>
    </recommendedName>
</protein>
<feature type="compositionally biased region" description="Gly residues" evidence="1">
    <location>
        <begin position="1"/>
        <end position="43"/>
    </location>
</feature>
<evidence type="ECO:0000313" key="3">
    <source>
        <dbReference type="Proteomes" id="UP001597277"/>
    </source>
</evidence>
<dbReference type="EMBL" id="JBHUEE010000004">
    <property type="protein sequence ID" value="MFD1718180.1"/>
    <property type="molecule type" value="Genomic_DNA"/>
</dbReference>
<comment type="caution">
    <text evidence="2">The sequence shown here is derived from an EMBL/GenBank/DDBJ whole genome shotgun (WGS) entry which is preliminary data.</text>
</comment>
<gene>
    <name evidence="2" type="ORF">ACFSE6_10055</name>
</gene>
<feature type="region of interest" description="Disordered" evidence="1">
    <location>
        <begin position="1"/>
        <end position="84"/>
    </location>
</feature>
<feature type="compositionally biased region" description="Acidic residues" evidence="1">
    <location>
        <begin position="275"/>
        <end position="292"/>
    </location>
</feature>
<feature type="compositionally biased region" description="Basic and acidic residues" evidence="1">
    <location>
        <begin position="63"/>
        <end position="74"/>
    </location>
</feature>
<name>A0ABW4L6A2_9MICO</name>
<dbReference type="Proteomes" id="UP001597277">
    <property type="component" value="Unassembled WGS sequence"/>
</dbReference>
<evidence type="ECO:0000256" key="1">
    <source>
        <dbReference type="SAM" id="MobiDB-lite"/>
    </source>
</evidence>
<feature type="compositionally biased region" description="Low complexity" evidence="1">
    <location>
        <begin position="293"/>
        <end position="306"/>
    </location>
</feature>
<evidence type="ECO:0000313" key="2">
    <source>
        <dbReference type="EMBL" id="MFD1718180.1"/>
    </source>
</evidence>